<feature type="compositionally biased region" description="Polar residues" evidence="1">
    <location>
        <begin position="50"/>
        <end position="61"/>
    </location>
</feature>
<evidence type="ECO:0000256" key="1">
    <source>
        <dbReference type="SAM" id="MobiDB-lite"/>
    </source>
</evidence>
<keyword evidence="3" id="KW-1185">Reference proteome</keyword>
<protein>
    <submittedName>
        <fullName evidence="2">Uncharacterized protein</fullName>
    </submittedName>
</protein>
<organism evidence="2 3">
    <name type="scientific">Vitrella brassicaformis (strain CCMP3155)</name>
    <dbReference type="NCBI Taxonomy" id="1169540"/>
    <lineage>
        <taxon>Eukaryota</taxon>
        <taxon>Sar</taxon>
        <taxon>Alveolata</taxon>
        <taxon>Colpodellida</taxon>
        <taxon>Vitrellaceae</taxon>
        <taxon>Vitrella</taxon>
    </lineage>
</organism>
<feature type="region of interest" description="Disordered" evidence="1">
    <location>
        <begin position="40"/>
        <end position="68"/>
    </location>
</feature>
<evidence type="ECO:0000313" key="2">
    <source>
        <dbReference type="EMBL" id="CEL92951.1"/>
    </source>
</evidence>
<name>A0A0G4EAG7_VITBC</name>
<sequence length="399" mass="44654">MLSRGCSSIAEERRPNPIPASPVAAATLANQDAATSWIVRQESAPVAQEGSVTPTPFSHHQNGAKCGLSETPYETVRVKSELFRSFLPADAPHEPEDDDVAPSDSPAPLSASPSSSLGSPESLVEATAMGGVYEIASHDRRDVMRWLLERFFLDYRRGVLCRLVTIEPHRRRGRRRRRWRRWFWPFASLPEADIVEEPYRDTHRPKTQLHGTTVHHHAQPKHSHSGLSRVLSFISSVQEACAHDKTHEREDTNVQPDIRVSMQPCEVFLSGSCDVLTFQVETKCFSVQMRQIDRLVTGSFHPPVVREAACCDDQLCVTIEANHTETPCTRLIMPSSCQHARFVLAVRTLALYTHMLASDAFGDPESPPNQSRTLSSLISSRAGTQTEMHVLMQQQQHNN</sequence>
<reference evidence="2 3" key="1">
    <citation type="submission" date="2014-11" db="EMBL/GenBank/DDBJ databases">
        <authorList>
            <person name="Zhu J."/>
            <person name="Qi W."/>
            <person name="Song R."/>
        </authorList>
    </citation>
    <scope>NUCLEOTIDE SEQUENCE [LARGE SCALE GENOMIC DNA]</scope>
</reference>
<dbReference type="EMBL" id="CDMY01000123">
    <property type="protein sequence ID" value="CEL92951.1"/>
    <property type="molecule type" value="Genomic_DNA"/>
</dbReference>
<accession>A0A0G4EAG7</accession>
<dbReference type="AlphaFoldDB" id="A0A0G4EAG7"/>
<dbReference type="VEuPathDB" id="CryptoDB:Vbra_11174"/>
<evidence type="ECO:0000313" key="3">
    <source>
        <dbReference type="Proteomes" id="UP000041254"/>
    </source>
</evidence>
<gene>
    <name evidence="2" type="ORF">Vbra_11174</name>
</gene>
<feature type="region of interest" description="Disordered" evidence="1">
    <location>
        <begin position="89"/>
        <end position="121"/>
    </location>
</feature>
<feature type="compositionally biased region" description="Low complexity" evidence="1">
    <location>
        <begin position="102"/>
        <end position="121"/>
    </location>
</feature>
<proteinExistence type="predicted"/>
<dbReference type="InParanoid" id="A0A0G4EAG7"/>
<dbReference type="Proteomes" id="UP000041254">
    <property type="component" value="Unassembled WGS sequence"/>
</dbReference>
<feature type="region of interest" description="Disordered" evidence="1">
    <location>
        <begin position="1"/>
        <end position="22"/>
    </location>
</feature>